<name>A0A5B7F2M3_PORTR</name>
<evidence type="ECO:0000313" key="2">
    <source>
        <dbReference type="EMBL" id="MPC38864.1"/>
    </source>
</evidence>
<feature type="compositionally biased region" description="Basic and acidic residues" evidence="1">
    <location>
        <begin position="99"/>
        <end position="109"/>
    </location>
</feature>
<evidence type="ECO:0000256" key="1">
    <source>
        <dbReference type="SAM" id="MobiDB-lite"/>
    </source>
</evidence>
<protein>
    <submittedName>
        <fullName evidence="2">Uncharacterized protein</fullName>
    </submittedName>
</protein>
<proteinExistence type="predicted"/>
<dbReference type="EMBL" id="VSRR010004193">
    <property type="protein sequence ID" value="MPC38864.1"/>
    <property type="molecule type" value="Genomic_DNA"/>
</dbReference>
<dbReference type="AlphaFoldDB" id="A0A5B7F2M3"/>
<comment type="caution">
    <text evidence="2">The sequence shown here is derived from an EMBL/GenBank/DDBJ whole genome shotgun (WGS) entry which is preliminary data.</text>
</comment>
<sequence length="131" mass="14285">MGFTWLGCSSSANQALVFAAGTGVAVQCRRGLAAWLPDLPLYSHIQKSIYRRKFSLLCCLVYLAGDYGLRDRRQRVIPAGGTGQGARHPPPPWPLGEWPQRREAGGEGGLERYGRAAGRGCPRAIYLLVTD</sequence>
<accession>A0A5B7F2M3</accession>
<gene>
    <name evidence="2" type="ORF">E2C01_032380</name>
</gene>
<keyword evidence="3" id="KW-1185">Reference proteome</keyword>
<organism evidence="2 3">
    <name type="scientific">Portunus trituberculatus</name>
    <name type="common">Swimming crab</name>
    <name type="synonym">Neptunus trituberculatus</name>
    <dbReference type="NCBI Taxonomy" id="210409"/>
    <lineage>
        <taxon>Eukaryota</taxon>
        <taxon>Metazoa</taxon>
        <taxon>Ecdysozoa</taxon>
        <taxon>Arthropoda</taxon>
        <taxon>Crustacea</taxon>
        <taxon>Multicrustacea</taxon>
        <taxon>Malacostraca</taxon>
        <taxon>Eumalacostraca</taxon>
        <taxon>Eucarida</taxon>
        <taxon>Decapoda</taxon>
        <taxon>Pleocyemata</taxon>
        <taxon>Brachyura</taxon>
        <taxon>Eubrachyura</taxon>
        <taxon>Portunoidea</taxon>
        <taxon>Portunidae</taxon>
        <taxon>Portuninae</taxon>
        <taxon>Portunus</taxon>
    </lineage>
</organism>
<dbReference type="Proteomes" id="UP000324222">
    <property type="component" value="Unassembled WGS sequence"/>
</dbReference>
<reference evidence="2 3" key="1">
    <citation type="submission" date="2019-05" db="EMBL/GenBank/DDBJ databases">
        <title>Another draft genome of Portunus trituberculatus and its Hox gene families provides insights of decapod evolution.</title>
        <authorList>
            <person name="Jeong J.-H."/>
            <person name="Song I."/>
            <person name="Kim S."/>
            <person name="Choi T."/>
            <person name="Kim D."/>
            <person name="Ryu S."/>
            <person name="Kim W."/>
        </authorList>
    </citation>
    <scope>NUCLEOTIDE SEQUENCE [LARGE SCALE GENOMIC DNA]</scope>
    <source>
        <tissue evidence="2">Muscle</tissue>
    </source>
</reference>
<evidence type="ECO:0000313" key="3">
    <source>
        <dbReference type="Proteomes" id="UP000324222"/>
    </source>
</evidence>
<feature type="region of interest" description="Disordered" evidence="1">
    <location>
        <begin position="78"/>
        <end position="109"/>
    </location>
</feature>